<keyword evidence="7 8" id="KW-0472">Membrane</keyword>
<dbReference type="OMA" id="YWCTSYA"/>
<proteinExistence type="inferred from homology"/>
<name>A8QDG3_MALGO</name>
<dbReference type="FunFam" id="1.10.4160.10:FF:000002">
    <property type="entry name" value="Purine-cytosine permease fcyB"/>
    <property type="match status" value="1"/>
</dbReference>
<feature type="transmembrane region" description="Helical" evidence="9">
    <location>
        <begin position="213"/>
        <end position="231"/>
    </location>
</feature>
<reference evidence="10 11" key="1">
    <citation type="journal article" date="2007" name="Proc. Natl. Acad. Sci. U.S.A.">
        <title>Dandruff-associated Malassezia genomes reveal convergent and divergent virulence traits shared with plant and human fungal pathogens.</title>
        <authorList>
            <person name="Xu J."/>
            <person name="Saunders C.W."/>
            <person name="Hu P."/>
            <person name="Grant R.A."/>
            <person name="Boekhout T."/>
            <person name="Kuramae E.E."/>
            <person name="Kronstad J.W."/>
            <person name="Deangelis Y.M."/>
            <person name="Reeder N.L."/>
            <person name="Johnstone K.R."/>
            <person name="Leland M."/>
            <person name="Fieno A.M."/>
            <person name="Begley W.M."/>
            <person name="Sun Y."/>
            <person name="Lacey M.P."/>
            <person name="Chaudhary T."/>
            <person name="Keough T."/>
            <person name="Chu L."/>
            <person name="Sears R."/>
            <person name="Yuan B."/>
            <person name="Dawson T.L.Jr."/>
        </authorList>
    </citation>
    <scope>NUCLEOTIDE SEQUENCE [LARGE SCALE GENOMIC DNA]</scope>
    <source>
        <strain evidence="11">ATCC MYA-4612 / CBS 7966</strain>
    </source>
</reference>
<dbReference type="Pfam" id="PF02133">
    <property type="entry name" value="Transp_cyt_pur"/>
    <property type="match status" value="1"/>
</dbReference>
<keyword evidence="5 9" id="KW-0812">Transmembrane</keyword>
<comment type="similarity">
    <text evidence="2 8">Belongs to the purine-cytosine permease (2.A.39) family.</text>
</comment>
<dbReference type="OrthoDB" id="2116389at2759"/>
<keyword evidence="11" id="KW-1185">Reference proteome</keyword>
<dbReference type="Gene3D" id="1.10.4160.10">
    <property type="entry name" value="Hydantoin permease"/>
    <property type="match status" value="1"/>
</dbReference>
<sequence>MKRVPEIDVEREISNDPFVTKEEEVYCSSVMENGTYHRGLFAGLLRIEAWLDKKVGVESEAIERKRPEDRKPIKWYEELNMAFLWASGTMNLACCATGMLGWEFGLDLKQSLLIIFFGSLLGSMGTAYCATFGAPTGLRQMSVSRYSFGWYPNKILALLNTVQQIGWSAVGAITGGLALTAVADGHISIVVGIIIIAAAALIIGLFGLRLIMIVERYAWFVFFVIFLIIFGETGKYADNHSPAKATGTTPLAGAALTFLAVVYGSSASWATIASDYYVQYPVNVNKYKVFLLTTCGLCIPTSIGMWSGAVMASALDNHPDWKQSYEQGGIGYLIRDILYPMGFAKFLLVILVLSGIAINLLNTYSAAISFQQISPWLAYVPRIIWQVVLFGIVIALGLAGREELNSYLQNFLSLLGYWCTSYILIILMEHSVIRKGSFDNYDLDGWNDKERLPHGIAAAVVFLVGVVCWVMGMAETWYVGPLAGLFGETGGDLANEFTFTFTLLAYLPLRLLELKFFNK</sequence>
<evidence type="ECO:0000256" key="5">
    <source>
        <dbReference type="ARBA" id="ARBA00022692"/>
    </source>
</evidence>
<comment type="subcellular location">
    <subcellularLocation>
        <location evidence="1">Membrane</location>
        <topology evidence="1">Multi-pass membrane protein</topology>
    </subcellularLocation>
</comment>
<protein>
    <submittedName>
        <fullName evidence="10">Uncharacterized protein</fullName>
    </submittedName>
</protein>
<dbReference type="GO" id="GO:0000329">
    <property type="term" value="C:fungal-type vacuole membrane"/>
    <property type="evidence" value="ECO:0007669"/>
    <property type="project" value="TreeGrafter"/>
</dbReference>
<feature type="transmembrane region" description="Helical" evidence="9">
    <location>
        <begin position="185"/>
        <end position="206"/>
    </location>
</feature>
<dbReference type="FunCoup" id="A8QDG3">
    <property type="interactions" value="250"/>
</dbReference>
<dbReference type="PANTHER" id="PTHR31806:SF7">
    <property type="entry name" value="TRANSPORTER, PUTATIVE (AFU_ORTHOLOGUE AFUA_2G04690)-RELATED"/>
    <property type="match status" value="1"/>
</dbReference>
<evidence type="ECO:0000256" key="9">
    <source>
        <dbReference type="SAM" id="Phobius"/>
    </source>
</evidence>
<dbReference type="Proteomes" id="UP000008837">
    <property type="component" value="Unassembled WGS sequence"/>
</dbReference>
<evidence type="ECO:0000256" key="4">
    <source>
        <dbReference type="ARBA" id="ARBA00022553"/>
    </source>
</evidence>
<dbReference type="GO" id="GO:0015851">
    <property type="term" value="P:nucleobase transport"/>
    <property type="evidence" value="ECO:0007669"/>
    <property type="project" value="UniProtKB-ARBA"/>
</dbReference>
<feature type="transmembrane region" description="Helical" evidence="9">
    <location>
        <begin position="251"/>
        <end position="277"/>
    </location>
</feature>
<evidence type="ECO:0000256" key="1">
    <source>
        <dbReference type="ARBA" id="ARBA00004141"/>
    </source>
</evidence>
<dbReference type="InterPro" id="IPR026030">
    <property type="entry name" value="Pur-cyt_permease_Fcy2/21/22"/>
</dbReference>
<keyword evidence="6 9" id="KW-1133">Transmembrane helix</keyword>
<dbReference type="PIRSF" id="PIRSF002744">
    <property type="entry name" value="Pur-cyt_permease"/>
    <property type="match status" value="1"/>
</dbReference>
<dbReference type="AlphaFoldDB" id="A8QDG3"/>
<dbReference type="GO" id="GO:0022857">
    <property type="term" value="F:transmembrane transporter activity"/>
    <property type="evidence" value="ECO:0007669"/>
    <property type="project" value="InterPro"/>
</dbReference>
<dbReference type="GO" id="GO:0005886">
    <property type="term" value="C:plasma membrane"/>
    <property type="evidence" value="ECO:0007669"/>
    <property type="project" value="TreeGrafter"/>
</dbReference>
<feature type="transmembrane region" description="Helical" evidence="9">
    <location>
        <begin position="454"/>
        <end position="473"/>
    </location>
</feature>
<evidence type="ECO:0000313" key="11">
    <source>
        <dbReference type="Proteomes" id="UP000008837"/>
    </source>
</evidence>
<feature type="transmembrane region" description="Helical" evidence="9">
    <location>
        <begin position="493"/>
        <end position="512"/>
    </location>
</feature>
<feature type="transmembrane region" description="Helical" evidence="9">
    <location>
        <begin position="112"/>
        <end position="134"/>
    </location>
</feature>
<dbReference type="InterPro" id="IPR001248">
    <property type="entry name" value="Pur-cyt_permease"/>
</dbReference>
<evidence type="ECO:0000256" key="7">
    <source>
        <dbReference type="ARBA" id="ARBA00023136"/>
    </source>
</evidence>
<dbReference type="KEGG" id="mgl:MGL_4202"/>
<dbReference type="PANTHER" id="PTHR31806">
    <property type="entry name" value="PURINE-CYTOSINE PERMEASE FCY2-RELATED"/>
    <property type="match status" value="1"/>
</dbReference>
<accession>A8QDG3</accession>
<evidence type="ECO:0000313" key="10">
    <source>
        <dbReference type="EMBL" id="EDP41427.1"/>
    </source>
</evidence>
<feature type="transmembrane region" description="Helical" evidence="9">
    <location>
        <begin position="376"/>
        <end position="399"/>
    </location>
</feature>
<dbReference type="VEuPathDB" id="FungiDB:MGL_4202"/>
<dbReference type="InParanoid" id="A8QDG3"/>
<feature type="transmembrane region" description="Helical" evidence="9">
    <location>
        <begin position="289"/>
        <end position="315"/>
    </location>
</feature>
<keyword evidence="4" id="KW-0597">Phosphoprotein</keyword>
<feature type="transmembrane region" description="Helical" evidence="9">
    <location>
        <begin position="343"/>
        <end position="364"/>
    </location>
</feature>
<feature type="transmembrane region" description="Helical" evidence="9">
    <location>
        <begin position="155"/>
        <end position="179"/>
    </location>
</feature>
<evidence type="ECO:0000256" key="3">
    <source>
        <dbReference type="ARBA" id="ARBA00022448"/>
    </source>
</evidence>
<dbReference type="RefSeq" id="XP_001728641.1">
    <property type="nucleotide sequence ID" value="XM_001728589.1"/>
</dbReference>
<evidence type="ECO:0000256" key="8">
    <source>
        <dbReference type="PIRNR" id="PIRNR002744"/>
    </source>
</evidence>
<dbReference type="EMBL" id="AAYY01000022">
    <property type="protein sequence ID" value="EDP41427.1"/>
    <property type="molecule type" value="Genomic_DNA"/>
</dbReference>
<keyword evidence="3 8" id="KW-0813">Transport</keyword>
<organism evidence="10 11">
    <name type="scientific">Malassezia globosa (strain ATCC MYA-4612 / CBS 7966)</name>
    <name type="common">Dandruff-associated fungus</name>
    <dbReference type="NCBI Taxonomy" id="425265"/>
    <lineage>
        <taxon>Eukaryota</taxon>
        <taxon>Fungi</taxon>
        <taxon>Dikarya</taxon>
        <taxon>Basidiomycota</taxon>
        <taxon>Ustilaginomycotina</taxon>
        <taxon>Malasseziomycetes</taxon>
        <taxon>Malasseziales</taxon>
        <taxon>Malasseziaceae</taxon>
        <taxon>Malassezia</taxon>
    </lineage>
</organism>
<comment type="caution">
    <text evidence="10">The sequence shown here is derived from an EMBL/GenBank/DDBJ whole genome shotgun (WGS) entry which is preliminary data.</text>
</comment>
<feature type="transmembrane region" description="Helical" evidence="9">
    <location>
        <begin position="79"/>
        <end position="100"/>
    </location>
</feature>
<evidence type="ECO:0000256" key="6">
    <source>
        <dbReference type="ARBA" id="ARBA00022989"/>
    </source>
</evidence>
<feature type="transmembrane region" description="Helical" evidence="9">
    <location>
        <begin position="411"/>
        <end position="433"/>
    </location>
</feature>
<evidence type="ECO:0000256" key="2">
    <source>
        <dbReference type="ARBA" id="ARBA00008974"/>
    </source>
</evidence>
<gene>
    <name evidence="10" type="ORF">MGL_4202</name>
</gene>
<dbReference type="GeneID" id="5852966"/>